<evidence type="ECO:0000313" key="1">
    <source>
        <dbReference type="EMBL" id="VAW37773.1"/>
    </source>
</evidence>
<proteinExistence type="predicted"/>
<name>A0A3B0VBX3_9ZZZZ</name>
<protein>
    <submittedName>
        <fullName evidence="1">Uncharacterized protein</fullName>
    </submittedName>
</protein>
<dbReference type="EMBL" id="UOEZ01000061">
    <property type="protein sequence ID" value="VAW37773.1"/>
    <property type="molecule type" value="Genomic_DNA"/>
</dbReference>
<sequence length="241" mass="26618">MAIEDLSTYTEVDPYSNLTVTSSRCTVATMGSNYDVYLRADKGANHFGDFIHQVTAEFTSSNGTKWCLNGLWALTGSAGVVSLADMDSLGEGLLVYHIKTTIYIQWVIKDFTNDNYDIWYGASFATPYYMTIERSGTTMTCKIYFDSGRTILLDTLSIVCGGQAYRYIFATQGHGSIETGRYYSGYVDGLDLQEVVLSEAPADNPFIPRLLRPVVAVRTVHENTAGAMRIIKDGTEGKVVH</sequence>
<organism evidence="1">
    <name type="scientific">hydrothermal vent metagenome</name>
    <dbReference type="NCBI Taxonomy" id="652676"/>
    <lineage>
        <taxon>unclassified sequences</taxon>
        <taxon>metagenomes</taxon>
        <taxon>ecological metagenomes</taxon>
    </lineage>
</organism>
<dbReference type="AlphaFoldDB" id="A0A3B0VBX3"/>
<gene>
    <name evidence="1" type="ORF">MNBD_DELTA02-714</name>
</gene>
<reference evidence="1" key="1">
    <citation type="submission" date="2018-06" db="EMBL/GenBank/DDBJ databases">
        <authorList>
            <person name="Zhirakovskaya E."/>
        </authorList>
    </citation>
    <scope>NUCLEOTIDE SEQUENCE</scope>
</reference>
<accession>A0A3B0VBX3</accession>